<dbReference type="EMBL" id="JARBHB010000011">
    <property type="protein sequence ID" value="KAJ8873123.1"/>
    <property type="molecule type" value="Genomic_DNA"/>
</dbReference>
<dbReference type="Proteomes" id="UP001159363">
    <property type="component" value="Chromosome 10"/>
</dbReference>
<organism evidence="1 2">
    <name type="scientific">Dryococelus australis</name>
    <dbReference type="NCBI Taxonomy" id="614101"/>
    <lineage>
        <taxon>Eukaryota</taxon>
        <taxon>Metazoa</taxon>
        <taxon>Ecdysozoa</taxon>
        <taxon>Arthropoda</taxon>
        <taxon>Hexapoda</taxon>
        <taxon>Insecta</taxon>
        <taxon>Pterygota</taxon>
        <taxon>Neoptera</taxon>
        <taxon>Polyneoptera</taxon>
        <taxon>Phasmatodea</taxon>
        <taxon>Verophasmatodea</taxon>
        <taxon>Anareolatae</taxon>
        <taxon>Phasmatidae</taxon>
        <taxon>Eurycanthinae</taxon>
        <taxon>Dryococelus</taxon>
    </lineage>
</organism>
<proteinExistence type="predicted"/>
<evidence type="ECO:0008006" key="3">
    <source>
        <dbReference type="Google" id="ProtNLM"/>
    </source>
</evidence>
<gene>
    <name evidence="1" type="ORF">PR048_026740</name>
</gene>
<evidence type="ECO:0000313" key="2">
    <source>
        <dbReference type="Proteomes" id="UP001159363"/>
    </source>
</evidence>
<comment type="caution">
    <text evidence="1">The sequence shown here is derived from an EMBL/GenBank/DDBJ whole genome shotgun (WGS) entry which is preliminary data.</text>
</comment>
<accession>A0ABQ9GM67</accession>
<protein>
    <recommendedName>
        <fullName evidence="3">HTH psq-type domain-containing protein</fullName>
    </recommendedName>
</protein>
<name>A0ABQ9GM67_9NEOP</name>
<dbReference type="Gene3D" id="1.10.10.60">
    <property type="entry name" value="Homeodomain-like"/>
    <property type="match status" value="1"/>
</dbReference>
<evidence type="ECO:0000313" key="1">
    <source>
        <dbReference type="EMBL" id="KAJ8873123.1"/>
    </source>
</evidence>
<sequence>MARPIKVMRTLDEQLKISKVVGRNPCEKQGDAARHLGLPVSTLCIILSKEEICLQAHKCRSTNEKRKSGRE</sequence>
<keyword evidence="2" id="KW-1185">Reference proteome</keyword>
<reference evidence="1 2" key="1">
    <citation type="submission" date="2023-02" db="EMBL/GenBank/DDBJ databases">
        <title>LHISI_Scaffold_Assembly.</title>
        <authorList>
            <person name="Stuart O.P."/>
            <person name="Cleave R."/>
            <person name="Magrath M.J.L."/>
            <person name="Mikheyev A.S."/>
        </authorList>
    </citation>
    <scope>NUCLEOTIDE SEQUENCE [LARGE SCALE GENOMIC DNA]</scope>
    <source>
        <strain evidence="1">Daus_M_001</strain>
        <tissue evidence="1">Leg muscle</tissue>
    </source>
</reference>